<evidence type="ECO:0000313" key="14">
    <source>
        <dbReference type="Proteomes" id="UP000745859"/>
    </source>
</evidence>
<proteinExistence type="predicted"/>
<evidence type="ECO:0000256" key="4">
    <source>
        <dbReference type="ARBA" id="ARBA00022989"/>
    </source>
</evidence>
<dbReference type="EMBL" id="JAASQL010000001">
    <property type="protein sequence ID" value="NIJ44109.1"/>
    <property type="molecule type" value="Genomic_DNA"/>
</dbReference>
<feature type="transmembrane region" description="Helical" evidence="11">
    <location>
        <begin position="416"/>
        <end position="433"/>
    </location>
</feature>
<dbReference type="InterPro" id="IPR050368">
    <property type="entry name" value="ClC-type_chloride_channel"/>
</dbReference>
<dbReference type="Gene3D" id="1.10.3080.10">
    <property type="entry name" value="Clc chloride channel"/>
    <property type="match status" value="1"/>
</dbReference>
<feature type="transmembrane region" description="Helical" evidence="11">
    <location>
        <begin position="352"/>
        <end position="374"/>
    </location>
</feature>
<dbReference type="PROSITE" id="PS51371">
    <property type="entry name" value="CBS"/>
    <property type="match status" value="2"/>
</dbReference>
<evidence type="ECO:0000256" key="2">
    <source>
        <dbReference type="ARBA" id="ARBA00022448"/>
    </source>
</evidence>
<keyword evidence="10" id="KW-0129">CBS domain</keyword>
<evidence type="ECO:0000256" key="7">
    <source>
        <dbReference type="ARBA" id="ARBA00023173"/>
    </source>
</evidence>
<dbReference type="SUPFAM" id="SSF54631">
    <property type="entry name" value="CBS-domain pair"/>
    <property type="match status" value="1"/>
</dbReference>
<dbReference type="Proteomes" id="UP000745859">
    <property type="component" value="Unassembled WGS sequence"/>
</dbReference>
<evidence type="ECO:0000256" key="5">
    <source>
        <dbReference type="ARBA" id="ARBA00023065"/>
    </source>
</evidence>
<feature type="transmembrane region" description="Helical" evidence="11">
    <location>
        <begin position="386"/>
        <end position="409"/>
    </location>
</feature>
<keyword evidence="2" id="KW-0813">Transport</keyword>
<name>A0ABX0U6Y4_9FLAO</name>
<evidence type="ECO:0000313" key="13">
    <source>
        <dbReference type="EMBL" id="NIJ44109.1"/>
    </source>
</evidence>
<dbReference type="PRINTS" id="PR00762">
    <property type="entry name" value="CLCHANNEL"/>
</dbReference>
<evidence type="ECO:0000256" key="10">
    <source>
        <dbReference type="PROSITE-ProRule" id="PRU00703"/>
    </source>
</evidence>
<feature type="transmembrane region" description="Helical" evidence="11">
    <location>
        <begin position="25"/>
        <end position="45"/>
    </location>
</feature>
<feature type="transmembrane region" description="Helical" evidence="11">
    <location>
        <begin position="193"/>
        <end position="215"/>
    </location>
</feature>
<keyword evidence="5" id="KW-0406">Ion transport</keyword>
<feature type="transmembrane region" description="Helical" evidence="11">
    <location>
        <begin position="322"/>
        <end position="345"/>
    </location>
</feature>
<evidence type="ECO:0000256" key="6">
    <source>
        <dbReference type="ARBA" id="ARBA00023136"/>
    </source>
</evidence>
<evidence type="ECO:0000256" key="9">
    <source>
        <dbReference type="ARBA" id="ARBA00023303"/>
    </source>
</evidence>
<dbReference type="CDD" id="cd00400">
    <property type="entry name" value="Voltage_gated_ClC"/>
    <property type="match status" value="1"/>
</dbReference>
<dbReference type="InterPro" id="IPR046342">
    <property type="entry name" value="CBS_dom_sf"/>
</dbReference>
<dbReference type="PANTHER" id="PTHR43427">
    <property type="entry name" value="CHLORIDE CHANNEL PROTEIN CLC-E"/>
    <property type="match status" value="1"/>
</dbReference>
<evidence type="ECO:0000256" key="3">
    <source>
        <dbReference type="ARBA" id="ARBA00022692"/>
    </source>
</evidence>
<feature type="transmembrane region" description="Helical" evidence="11">
    <location>
        <begin position="65"/>
        <end position="87"/>
    </location>
</feature>
<keyword evidence="3 11" id="KW-0812">Transmembrane</keyword>
<dbReference type="Gene3D" id="3.10.580.10">
    <property type="entry name" value="CBS-domain"/>
    <property type="match status" value="1"/>
</dbReference>
<keyword evidence="4 11" id="KW-1133">Transmembrane helix</keyword>
<evidence type="ECO:0000256" key="11">
    <source>
        <dbReference type="SAM" id="Phobius"/>
    </source>
</evidence>
<dbReference type="SUPFAM" id="SSF81340">
    <property type="entry name" value="Clc chloride channel"/>
    <property type="match status" value="1"/>
</dbReference>
<dbReference type="InterPro" id="IPR001807">
    <property type="entry name" value="ClC"/>
</dbReference>
<feature type="transmembrane region" description="Helical" evidence="11">
    <location>
        <begin position="114"/>
        <end position="133"/>
    </location>
</feature>
<evidence type="ECO:0000256" key="1">
    <source>
        <dbReference type="ARBA" id="ARBA00004141"/>
    </source>
</evidence>
<dbReference type="Pfam" id="PF00654">
    <property type="entry name" value="Voltage_CLC"/>
    <property type="match status" value="1"/>
</dbReference>
<gene>
    <name evidence="13" type="ORF">FHR24_000548</name>
</gene>
<keyword evidence="9" id="KW-0407">Ion channel</keyword>
<accession>A0ABX0U6Y4</accession>
<keyword evidence="7" id="KW-0869">Chloride channel</keyword>
<dbReference type="Pfam" id="PF00571">
    <property type="entry name" value="CBS"/>
    <property type="match status" value="2"/>
</dbReference>
<dbReference type="InterPro" id="IPR014743">
    <property type="entry name" value="Cl-channel_core"/>
</dbReference>
<evidence type="ECO:0000256" key="8">
    <source>
        <dbReference type="ARBA" id="ARBA00023214"/>
    </source>
</evidence>
<feature type="transmembrane region" description="Helical" evidence="11">
    <location>
        <begin position="161"/>
        <end position="186"/>
    </location>
</feature>
<feature type="transmembrane region" description="Helical" evidence="11">
    <location>
        <begin position="235"/>
        <end position="257"/>
    </location>
</feature>
<keyword evidence="14" id="KW-1185">Reference proteome</keyword>
<reference evidence="13 14" key="1">
    <citation type="submission" date="2020-03" db="EMBL/GenBank/DDBJ databases">
        <title>Genomic Encyclopedia of Type Strains, Phase IV (KMG-IV): sequencing the most valuable type-strain genomes for metagenomic binning, comparative biology and taxonomic classification.</title>
        <authorList>
            <person name="Goeker M."/>
        </authorList>
    </citation>
    <scope>NUCLEOTIDE SEQUENCE [LARGE SCALE GENOMIC DNA]</scope>
    <source>
        <strain evidence="13 14">DSM 101599</strain>
    </source>
</reference>
<feature type="transmembrane region" description="Helical" evidence="11">
    <location>
        <begin position="269"/>
        <end position="287"/>
    </location>
</feature>
<organism evidence="13 14">
    <name type="scientific">Wenyingzhuangia heitensis</name>
    <dbReference type="NCBI Taxonomy" id="1487859"/>
    <lineage>
        <taxon>Bacteria</taxon>
        <taxon>Pseudomonadati</taxon>
        <taxon>Bacteroidota</taxon>
        <taxon>Flavobacteriia</taxon>
        <taxon>Flavobacteriales</taxon>
        <taxon>Flavobacteriaceae</taxon>
        <taxon>Wenyingzhuangia</taxon>
    </lineage>
</organism>
<keyword evidence="8" id="KW-0868">Chloride</keyword>
<evidence type="ECO:0000259" key="12">
    <source>
        <dbReference type="PROSITE" id="PS51371"/>
    </source>
</evidence>
<protein>
    <submittedName>
        <fullName evidence="13">CIC family chloride channel protein</fullName>
    </submittedName>
</protein>
<comment type="subcellular location">
    <subcellularLocation>
        <location evidence="1">Membrane</location>
        <topology evidence="1">Multi-pass membrane protein</topology>
    </subcellularLocation>
</comment>
<feature type="domain" description="CBS" evidence="12">
    <location>
        <begin position="537"/>
        <end position="595"/>
    </location>
</feature>
<dbReference type="RefSeq" id="WP_167183521.1">
    <property type="nucleotide sequence ID" value="NZ_JAASQL010000001.1"/>
</dbReference>
<sequence>MPQRKRSLLNQFLIWKYKHISQENFLYILSTIVGLLAGIGAVTLKNLTHFIFEFLKTGFIKDIHIGFYFIFPIVGLSLTLLVVKYIIRKKIGHGIPATLYAISKRESIMHRYQMWASVITAPLTVGFGGSVGLEGPTVATGSALGSNFARVFHLDQRSRTLLVGCAAAGAMASIFKAPIAAIVFAVEIFSLELTMVSMIPLLLASISAVLTSYFFLGDEVLLHFEIKDSFHLNDVIFYIILGLGCSLISIYFTKVYFWSHDFFKKIDNPWYKLLLGGSLIGVIVYFIPPLFGEGFETINAVLRGDASHILKNNIFNTQADTIWMIIGLLVGLIIFKVIAMALTFGAGGIGGVFAPTLFIGSVTGYVVATVVNHAKIVAHSVSQSNFAMVGMAGLMAGVLHAPLTAIFLIAEITGGYDLFIPLMIVSSISFLITKKFIPHNIYTSELAKKGQLMTHDKDKNVLMMMDIDKVVEKDFIITKPNMTLGQLVHKAIVKSKRNNFPVVNHEKELIGVLHMDDIRPIMFNTELYECTVVSDLMITPAEVIDYDNDSMEEIMEKFKITSAWNLPVIKDDKYLGFISKSRLLNSYRRKLIMASDSFS</sequence>
<dbReference type="PANTHER" id="PTHR43427:SF6">
    <property type="entry name" value="CHLORIDE CHANNEL PROTEIN CLC-E"/>
    <property type="match status" value="1"/>
</dbReference>
<keyword evidence="6 11" id="KW-0472">Membrane</keyword>
<feature type="domain" description="CBS" evidence="12">
    <location>
        <begin position="471"/>
        <end position="529"/>
    </location>
</feature>
<comment type="caution">
    <text evidence="13">The sequence shown here is derived from an EMBL/GenBank/DDBJ whole genome shotgun (WGS) entry which is preliminary data.</text>
</comment>
<dbReference type="InterPro" id="IPR000644">
    <property type="entry name" value="CBS_dom"/>
</dbReference>